<keyword evidence="2" id="KW-1185">Reference proteome</keyword>
<protein>
    <recommendedName>
        <fullName evidence="3">Tail fiber protein</fullName>
    </recommendedName>
</protein>
<name>A0A972NWJ6_9BURK</name>
<sequence>MQASNIPSKVPLPFANSGTKNTIPTASQIGITPGAASLTDGFPPLTFTPLASGGVPPAGADFNGVLNLITAIQQWQSAGGNFKWDSAFSTSVGGYPKGAVLVNSTNDGMWLCLADNNATNPDATDGSAANWAPIDAYGATNIALTNANVTLTPAQFSKPIIVLAGTLTGNVQLTMPKIVGTWYVVNSTTGAFTASLLTASGTPIAIAQGGAAFVRGDGTNVLNDALQIAPATQSQHAVQLSQLGNFQAVVSVSGNLTLNSTSFGKFYQTVSGAGGYTITLSAVGNGGQTICFFNSSTGNLTLTAANFNTAYGSGVTSIVLPPASTVQLTYDGTSYNGIGGSAAIGTAIRPQSATGVGQWSALTVTGSGASTFLTLPAGGTWAYNAFVQGSGGATAIASGGTNVYGPYNSTSFPIANGFAYRIA</sequence>
<evidence type="ECO:0000313" key="2">
    <source>
        <dbReference type="Proteomes" id="UP000655523"/>
    </source>
</evidence>
<organism evidence="1 2">
    <name type="scientific">Paraburkholderia elongata</name>
    <dbReference type="NCBI Taxonomy" id="2675747"/>
    <lineage>
        <taxon>Bacteria</taxon>
        <taxon>Pseudomonadati</taxon>
        <taxon>Pseudomonadota</taxon>
        <taxon>Betaproteobacteria</taxon>
        <taxon>Burkholderiales</taxon>
        <taxon>Burkholderiaceae</taxon>
        <taxon>Paraburkholderia</taxon>
    </lineage>
</organism>
<comment type="caution">
    <text evidence="1">The sequence shown here is derived from an EMBL/GenBank/DDBJ whole genome shotgun (WGS) entry which is preliminary data.</text>
</comment>
<evidence type="ECO:0008006" key="3">
    <source>
        <dbReference type="Google" id="ProtNLM"/>
    </source>
</evidence>
<dbReference type="RefSeq" id="WP_172172171.1">
    <property type="nucleotide sequence ID" value="NZ_WOEZ01000185.1"/>
</dbReference>
<dbReference type="EMBL" id="WOEZ01000185">
    <property type="protein sequence ID" value="NPT59117.1"/>
    <property type="molecule type" value="Genomic_DNA"/>
</dbReference>
<evidence type="ECO:0000313" key="1">
    <source>
        <dbReference type="EMBL" id="NPT59117.1"/>
    </source>
</evidence>
<dbReference type="AlphaFoldDB" id="A0A972NWJ6"/>
<gene>
    <name evidence="1" type="ORF">GNZ13_32300</name>
</gene>
<reference evidence="1 2" key="1">
    <citation type="submission" date="2019-11" db="EMBL/GenBank/DDBJ databases">
        <title>Metabolism of dissolved organic matter in forest soils.</title>
        <authorList>
            <person name="Cyle K.T."/>
            <person name="Wilhelm R.C."/>
            <person name="Martinez C.E."/>
        </authorList>
    </citation>
    <scope>NUCLEOTIDE SEQUENCE [LARGE SCALE GENOMIC DNA]</scope>
    <source>
        <strain evidence="1 2">5N</strain>
    </source>
</reference>
<dbReference type="Proteomes" id="UP000655523">
    <property type="component" value="Unassembled WGS sequence"/>
</dbReference>
<proteinExistence type="predicted"/>
<accession>A0A972NWJ6</accession>